<keyword evidence="9" id="KW-1015">Disulfide bond</keyword>
<evidence type="ECO:0000256" key="2">
    <source>
        <dbReference type="ARBA" id="ARBA00006459"/>
    </source>
</evidence>
<feature type="binding site" evidence="8">
    <location>
        <position position="51"/>
    </location>
    <ligand>
        <name>Na(+)</name>
        <dbReference type="ChEBI" id="CHEBI:29101"/>
        <label>1</label>
    </ligand>
</feature>
<keyword evidence="4 10" id="KW-0812">Transmembrane</keyword>
<dbReference type="AlphaFoldDB" id="A0A8S4S623"/>
<feature type="transmembrane region" description="Helical" evidence="11">
    <location>
        <begin position="75"/>
        <end position="96"/>
    </location>
</feature>
<keyword evidence="6 11" id="KW-1133">Transmembrane helix</keyword>
<comment type="subcellular location">
    <subcellularLocation>
        <location evidence="1">Membrane</location>
        <topology evidence="1">Multi-pass membrane protein</topology>
    </subcellularLocation>
</comment>
<keyword evidence="8" id="KW-0479">Metal-binding</keyword>
<evidence type="ECO:0000256" key="10">
    <source>
        <dbReference type="RuleBase" id="RU003732"/>
    </source>
</evidence>
<evidence type="ECO:0000313" key="12">
    <source>
        <dbReference type="EMBL" id="CAH2255074.1"/>
    </source>
</evidence>
<accession>A0A8S4S623</accession>
<feature type="transmembrane region" description="Helical" evidence="11">
    <location>
        <begin position="202"/>
        <end position="226"/>
    </location>
</feature>
<feature type="binding site" evidence="8">
    <location>
        <position position="53"/>
    </location>
    <ligand>
        <name>Na(+)</name>
        <dbReference type="ChEBI" id="CHEBI:29101"/>
        <label>1</label>
    </ligand>
</feature>
<feature type="transmembrane region" description="Helical" evidence="11">
    <location>
        <begin position="45"/>
        <end position="63"/>
    </location>
</feature>
<dbReference type="GO" id="GO:0046872">
    <property type="term" value="F:metal ion binding"/>
    <property type="evidence" value="ECO:0007669"/>
    <property type="project" value="UniProtKB-KW"/>
</dbReference>
<evidence type="ECO:0000256" key="6">
    <source>
        <dbReference type="ARBA" id="ARBA00022989"/>
    </source>
</evidence>
<dbReference type="OrthoDB" id="6581954at2759"/>
<evidence type="ECO:0000256" key="11">
    <source>
        <dbReference type="SAM" id="Phobius"/>
    </source>
</evidence>
<keyword evidence="7 11" id="KW-0472">Membrane</keyword>
<feature type="disulfide bond" evidence="9">
    <location>
        <begin position="160"/>
        <end position="169"/>
    </location>
</feature>
<keyword evidence="13" id="KW-1185">Reference proteome</keyword>
<dbReference type="PANTHER" id="PTHR11616">
    <property type="entry name" value="SODIUM/CHLORIDE DEPENDENT TRANSPORTER"/>
    <property type="match status" value="1"/>
</dbReference>
<evidence type="ECO:0000256" key="3">
    <source>
        <dbReference type="ARBA" id="ARBA00022448"/>
    </source>
</evidence>
<dbReference type="PRINTS" id="PR00176">
    <property type="entry name" value="NANEUSMPORT"/>
</dbReference>
<dbReference type="GO" id="GO:0006865">
    <property type="term" value="P:amino acid transport"/>
    <property type="evidence" value="ECO:0007669"/>
    <property type="project" value="TreeGrafter"/>
</dbReference>
<evidence type="ECO:0000256" key="9">
    <source>
        <dbReference type="PIRSR" id="PIRSR600175-2"/>
    </source>
</evidence>
<evidence type="ECO:0000256" key="5">
    <source>
        <dbReference type="ARBA" id="ARBA00022847"/>
    </source>
</evidence>
<dbReference type="PROSITE" id="PS50267">
    <property type="entry name" value="NA_NEUROTRAN_SYMP_3"/>
    <property type="match status" value="2"/>
</dbReference>
<protein>
    <recommendedName>
        <fullName evidence="10">Transporter</fullName>
    </recommendedName>
</protein>
<dbReference type="EMBL" id="CAKXAJ010026089">
    <property type="protein sequence ID" value="CAH2255074.1"/>
    <property type="molecule type" value="Genomic_DNA"/>
</dbReference>
<dbReference type="GO" id="GO:0005335">
    <property type="term" value="F:serotonin:sodium:chloride symporter activity"/>
    <property type="evidence" value="ECO:0007669"/>
    <property type="project" value="TreeGrafter"/>
</dbReference>
<dbReference type="GO" id="GO:0098793">
    <property type="term" value="C:presynapse"/>
    <property type="evidence" value="ECO:0007669"/>
    <property type="project" value="GOC"/>
</dbReference>
<feature type="binding site" evidence="8">
    <location>
        <position position="54"/>
    </location>
    <ligand>
        <name>Na(+)</name>
        <dbReference type="ChEBI" id="CHEBI:29101"/>
        <label>1</label>
    </ligand>
</feature>
<evidence type="ECO:0000256" key="4">
    <source>
        <dbReference type="ARBA" id="ARBA00022692"/>
    </source>
</evidence>
<dbReference type="Pfam" id="PF00209">
    <property type="entry name" value="SNF"/>
    <property type="match status" value="1"/>
</dbReference>
<dbReference type="GO" id="GO:0005886">
    <property type="term" value="C:plasma membrane"/>
    <property type="evidence" value="ECO:0007669"/>
    <property type="project" value="TreeGrafter"/>
</dbReference>
<keyword evidence="8" id="KW-0915">Sodium</keyword>
<feature type="binding site" evidence="8">
    <location>
        <position position="58"/>
    </location>
    <ligand>
        <name>Na(+)</name>
        <dbReference type="ChEBI" id="CHEBI:29101"/>
        <label>1</label>
    </ligand>
</feature>
<sequence>MIFQHPTELTTTPPVAPIASHKARSLVVSLTPERQRETWAKKAEFLLAVVGFAVDLGNVWRFPYICYQNGGGAFLIPYCVMLLFGGLPLFFMELALGQYHRCGCLTLWKRICPALKGVGYAICMIDIYMGMYYNTIIGWAVYYLIASLASINSVLPWTSCDNEWNTPLCMPVTSPQINANATTPAKEFFEQGGVYLVDLLNVYGPGLAILFVVFAEAAGVCWVYGVNRFSEDVRTMLGHTPGWFWRACWSYIRITTNPWQRREMGAYGYYLNRPPASLPSPSASLQKHALVLRRAFSDSSKAVIKESLNLKKRRNSKSV</sequence>
<evidence type="ECO:0000256" key="7">
    <source>
        <dbReference type="ARBA" id="ARBA00023136"/>
    </source>
</evidence>
<organism evidence="12 13">
    <name type="scientific">Pararge aegeria aegeria</name>
    <dbReference type="NCBI Taxonomy" id="348720"/>
    <lineage>
        <taxon>Eukaryota</taxon>
        <taxon>Metazoa</taxon>
        <taxon>Ecdysozoa</taxon>
        <taxon>Arthropoda</taxon>
        <taxon>Hexapoda</taxon>
        <taxon>Insecta</taxon>
        <taxon>Pterygota</taxon>
        <taxon>Neoptera</taxon>
        <taxon>Endopterygota</taxon>
        <taxon>Lepidoptera</taxon>
        <taxon>Glossata</taxon>
        <taxon>Ditrysia</taxon>
        <taxon>Papilionoidea</taxon>
        <taxon>Nymphalidae</taxon>
        <taxon>Satyrinae</taxon>
        <taxon>Satyrini</taxon>
        <taxon>Parargina</taxon>
        <taxon>Pararge</taxon>
    </lineage>
</organism>
<keyword evidence="3 10" id="KW-0813">Transport</keyword>
<dbReference type="GO" id="GO:0051378">
    <property type="term" value="F:serotonin binding"/>
    <property type="evidence" value="ECO:0007669"/>
    <property type="project" value="TreeGrafter"/>
</dbReference>
<comment type="caution">
    <text evidence="12">The sequence shown here is derived from an EMBL/GenBank/DDBJ whole genome shotgun (WGS) entry which is preliminary data.</text>
</comment>
<evidence type="ECO:0000313" key="13">
    <source>
        <dbReference type="Proteomes" id="UP000838756"/>
    </source>
</evidence>
<comment type="similarity">
    <text evidence="2 10">Belongs to the sodium:neurotransmitter symporter (SNF) (TC 2.A.22) family.</text>
</comment>
<dbReference type="GO" id="GO:0043005">
    <property type="term" value="C:neuron projection"/>
    <property type="evidence" value="ECO:0007669"/>
    <property type="project" value="TreeGrafter"/>
</dbReference>
<evidence type="ECO:0000256" key="1">
    <source>
        <dbReference type="ARBA" id="ARBA00004141"/>
    </source>
</evidence>
<dbReference type="InterPro" id="IPR000175">
    <property type="entry name" value="Na/ntran_symport"/>
</dbReference>
<dbReference type="PANTHER" id="PTHR11616:SF279">
    <property type="entry name" value="SODIUM-DEPENDENT SEROTONIN TRANSPORTER"/>
    <property type="match status" value="1"/>
</dbReference>
<dbReference type="PROSITE" id="PS00610">
    <property type="entry name" value="NA_NEUROTRAN_SYMP_1"/>
    <property type="match status" value="1"/>
</dbReference>
<feature type="transmembrane region" description="Helical" evidence="11">
    <location>
        <begin position="117"/>
        <end position="145"/>
    </location>
</feature>
<keyword evidence="5 10" id="KW-0769">Symport</keyword>
<gene>
    <name evidence="12" type="primary">jg7226</name>
    <name evidence="12" type="ORF">PAEG_LOCUS22747</name>
</gene>
<evidence type="ECO:0000256" key="8">
    <source>
        <dbReference type="PIRSR" id="PIRSR600175-1"/>
    </source>
</evidence>
<name>A0A8S4S623_9NEOP</name>
<dbReference type="InterPro" id="IPR037272">
    <property type="entry name" value="SNS_sf"/>
</dbReference>
<proteinExistence type="inferred from homology"/>
<dbReference type="SUPFAM" id="SSF161070">
    <property type="entry name" value="SNF-like"/>
    <property type="match status" value="2"/>
</dbReference>
<reference evidence="12" key="1">
    <citation type="submission" date="2022-03" db="EMBL/GenBank/DDBJ databases">
        <authorList>
            <person name="Lindestad O."/>
        </authorList>
    </citation>
    <scope>NUCLEOTIDE SEQUENCE</scope>
</reference>
<dbReference type="Proteomes" id="UP000838756">
    <property type="component" value="Unassembled WGS sequence"/>
</dbReference>